<keyword evidence="1" id="KW-0175">Coiled coil</keyword>
<feature type="compositionally biased region" description="Low complexity" evidence="2">
    <location>
        <begin position="323"/>
        <end position="367"/>
    </location>
</feature>
<feature type="region of interest" description="Disordered" evidence="2">
    <location>
        <begin position="156"/>
        <end position="187"/>
    </location>
</feature>
<dbReference type="AlphaFoldDB" id="A0AAV7ZG25"/>
<reference evidence="3" key="1">
    <citation type="submission" date="2022-08" db="EMBL/GenBank/DDBJ databases">
        <title>Novel sulphate-reducing endosymbionts in the free-living metamonad Anaeramoeba.</title>
        <authorList>
            <person name="Jerlstrom-Hultqvist J."/>
            <person name="Cepicka I."/>
            <person name="Gallot-Lavallee L."/>
            <person name="Salas-Leiva D."/>
            <person name="Curtis B.A."/>
            <person name="Zahonova K."/>
            <person name="Pipaliya S."/>
            <person name="Dacks J."/>
            <person name="Roger A.J."/>
        </authorList>
    </citation>
    <scope>NUCLEOTIDE SEQUENCE</scope>
    <source>
        <strain evidence="3">Busselton2</strain>
    </source>
</reference>
<evidence type="ECO:0000313" key="3">
    <source>
        <dbReference type="EMBL" id="KAJ3440683.1"/>
    </source>
</evidence>
<dbReference type="Proteomes" id="UP001146793">
    <property type="component" value="Unassembled WGS sequence"/>
</dbReference>
<evidence type="ECO:0000256" key="1">
    <source>
        <dbReference type="SAM" id="Coils"/>
    </source>
</evidence>
<feature type="region of interest" description="Disordered" evidence="2">
    <location>
        <begin position="321"/>
        <end position="367"/>
    </location>
</feature>
<comment type="caution">
    <text evidence="3">The sequence shown here is derived from an EMBL/GenBank/DDBJ whole genome shotgun (WGS) entry which is preliminary data.</text>
</comment>
<accession>A0AAV7ZG25</accession>
<name>A0AAV7ZG25_9EUKA</name>
<evidence type="ECO:0000313" key="4">
    <source>
        <dbReference type="Proteomes" id="UP001146793"/>
    </source>
</evidence>
<gene>
    <name evidence="3" type="ORF">M0812_14352</name>
</gene>
<protein>
    <submittedName>
        <fullName evidence="3">Finger protein</fullName>
    </submittedName>
</protein>
<feature type="coiled-coil region" evidence="1">
    <location>
        <begin position="105"/>
        <end position="148"/>
    </location>
</feature>
<proteinExistence type="predicted"/>
<evidence type="ECO:0000256" key="2">
    <source>
        <dbReference type="SAM" id="MobiDB-lite"/>
    </source>
</evidence>
<sequence>MNNFYSSKLDLQVFDSTLVRFIRSCGIITLDQLKELLNKLFHKELLQLIAKKHQSLQEYLTDRSPFVLEIAKTKTIWISLRDPWRVTTFLLDQELIKHTHILVDRIEYQKKKEKEKEEEEKFKHKKKLEQEKNKNEEVKQNKIVKEVKGTETKINEEKEKETEIGSEKKQNKKEKEMGKKQEKKEKEKGDKILLPNFDLWRNRKGYRNQKEVIEDLEAFIYLVGPTSLEIIEDFLKRKSKKEWLLQKLTKQWPVFSDFFFQFAYGSIEIENNLYKLTHQRKREIDSLLKIQKMNLWKLKQRKQPIFSQQIYKKKIKQLEKQNSKLGNNGNKNTNKNKKNNINNDQNKNKKSSNNNTKNVQKNNLKKNSNIIESEELTKLRNRLSEVHNQEKLLEILQVKAFQIIEIHENIIERLQTKIINLKNISKLEK</sequence>
<dbReference type="EMBL" id="JANTQA010000030">
    <property type="protein sequence ID" value="KAJ3440683.1"/>
    <property type="molecule type" value="Genomic_DNA"/>
</dbReference>
<organism evidence="3 4">
    <name type="scientific">Anaeramoeba flamelloides</name>
    <dbReference type="NCBI Taxonomy" id="1746091"/>
    <lineage>
        <taxon>Eukaryota</taxon>
        <taxon>Metamonada</taxon>
        <taxon>Anaeramoebidae</taxon>
        <taxon>Anaeramoeba</taxon>
    </lineage>
</organism>